<evidence type="ECO:0000313" key="2">
    <source>
        <dbReference type="EMBL" id="PWN57008.1"/>
    </source>
</evidence>
<keyword evidence="3" id="KW-1185">Reference proteome</keyword>
<sequence length="97" mass="10245">MSAPQADREAFYTPQPPLSPRVRAMAAVGWSSFLGAVVATPVYLYASAMPGQGLGQLSVVFLAAWAAAVVPAGMSWLLSGRAPRRAPLHRSEDFTDA</sequence>
<proteinExistence type="predicted"/>
<dbReference type="EMBL" id="QEQK01000003">
    <property type="protein sequence ID" value="PWN57008.1"/>
    <property type="molecule type" value="Genomic_DNA"/>
</dbReference>
<dbReference type="AlphaFoldDB" id="A0A363UNK4"/>
<comment type="caution">
    <text evidence="2">The sequence shown here is derived from an EMBL/GenBank/DDBJ whole genome shotgun (WGS) entry which is preliminary data.</text>
</comment>
<keyword evidence="1" id="KW-0812">Transmembrane</keyword>
<keyword evidence="1" id="KW-1133">Transmembrane helix</keyword>
<feature type="transmembrane region" description="Helical" evidence="1">
    <location>
        <begin position="58"/>
        <end position="78"/>
    </location>
</feature>
<reference evidence="2 3" key="1">
    <citation type="submission" date="2018-05" db="EMBL/GenBank/DDBJ databases">
        <title>Abyssibacter profundi OUC007T gen. nov., sp. nov, a marine bacterium isolated from seawater of the Mariana Trench.</title>
        <authorList>
            <person name="Zhou S."/>
        </authorList>
    </citation>
    <scope>NUCLEOTIDE SEQUENCE [LARGE SCALE GENOMIC DNA]</scope>
    <source>
        <strain evidence="2 3">OUC007</strain>
    </source>
</reference>
<name>A0A363UNK4_9GAMM</name>
<keyword evidence="1" id="KW-0472">Membrane</keyword>
<accession>A0A363UNK4</accession>
<organism evidence="2 3">
    <name type="scientific">Abyssibacter profundi</name>
    <dbReference type="NCBI Taxonomy" id="2182787"/>
    <lineage>
        <taxon>Bacteria</taxon>
        <taxon>Pseudomonadati</taxon>
        <taxon>Pseudomonadota</taxon>
        <taxon>Gammaproteobacteria</taxon>
        <taxon>Chromatiales</taxon>
        <taxon>Oceanococcaceae</taxon>
        <taxon>Abyssibacter</taxon>
    </lineage>
</organism>
<dbReference type="Proteomes" id="UP000251800">
    <property type="component" value="Unassembled WGS sequence"/>
</dbReference>
<feature type="transmembrane region" description="Helical" evidence="1">
    <location>
        <begin position="24"/>
        <end position="46"/>
    </location>
</feature>
<evidence type="ECO:0000256" key="1">
    <source>
        <dbReference type="SAM" id="Phobius"/>
    </source>
</evidence>
<gene>
    <name evidence="2" type="ORF">DEH80_03455</name>
</gene>
<protein>
    <submittedName>
        <fullName evidence="2">Uncharacterized protein</fullName>
    </submittedName>
</protein>
<dbReference type="RefSeq" id="WP_109719089.1">
    <property type="nucleotide sequence ID" value="NZ_QEQK01000003.1"/>
</dbReference>
<evidence type="ECO:0000313" key="3">
    <source>
        <dbReference type="Proteomes" id="UP000251800"/>
    </source>
</evidence>